<dbReference type="GO" id="GO:0005737">
    <property type="term" value="C:cytoplasm"/>
    <property type="evidence" value="ECO:0007669"/>
    <property type="project" value="TreeGrafter"/>
</dbReference>
<dbReference type="PANTHER" id="PTHR42850:SF2">
    <property type="entry name" value="BLL5683 PROTEIN"/>
    <property type="match status" value="1"/>
</dbReference>
<feature type="domain" description="Calcineurin-like phosphoesterase" evidence="2">
    <location>
        <begin position="1"/>
        <end position="196"/>
    </location>
</feature>
<dbReference type="Gene3D" id="3.60.21.10">
    <property type="match status" value="1"/>
</dbReference>
<dbReference type="InterPro" id="IPR011152">
    <property type="entry name" value="Pesterase_MJ0912"/>
</dbReference>
<dbReference type="RefSeq" id="WP_145367968.1">
    <property type="nucleotide sequence ID" value="NZ_CP036275.1"/>
</dbReference>
<dbReference type="Pfam" id="PF12850">
    <property type="entry name" value="Metallophos_2"/>
    <property type="match status" value="1"/>
</dbReference>
<reference evidence="3 4" key="1">
    <citation type="submission" date="2019-02" db="EMBL/GenBank/DDBJ databases">
        <title>Deep-cultivation of Planctomycetes and their phenomic and genomic characterization uncovers novel biology.</title>
        <authorList>
            <person name="Wiegand S."/>
            <person name="Jogler M."/>
            <person name="Boedeker C."/>
            <person name="Pinto D."/>
            <person name="Vollmers J."/>
            <person name="Rivas-Marin E."/>
            <person name="Kohn T."/>
            <person name="Peeters S.H."/>
            <person name="Heuer A."/>
            <person name="Rast P."/>
            <person name="Oberbeckmann S."/>
            <person name="Bunk B."/>
            <person name="Jeske O."/>
            <person name="Meyerdierks A."/>
            <person name="Storesund J.E."/>
            <person name="Kallscheuer N."/>
            <person name="Luecker S."/>
            <person name="Lage O.M."/>
            <person name="Pohl T."/>
            <person name="Merkel B.J."/>
            <person name="Hornburger P."/>
            <person name="Mueller R.-W."/>
            <person name="Bruemmer F."/>
            <person name="Labrenz M."/>
            <person name="Spormann A.M."/>
            <person name="Op den Camp H."/>
            <person name="Overmann J."/>
            <person name="Amann R."/>
            <person name="Jetten M.S.M."/>
            <person name="Mascher T."/>
            <person name="Medema M.H."/>
            <person name="Devos D.P."/>
            <person name="Kaster A.-K."/>
            <person name="Ovreas L."/>
            <person name="Rohde M."/>
            <person name="Galperin M.Y."/>
            <person name="Jogler C."/>
        </authorList>
    </citation>
    <scope>NUCLEOTIDE SEQUENCE [LARGE SCALE GENOMIC DNA]</scope>
    <source>
        <strain evidence="3 4">Mal4</strain>
    </source>
</reference>
<evidence type="ECO:0000256" key="1">
    <source>
        <dbReference type="ARBA" id="ARBA00008950"/>
    </source>
</evidence>
<name>A0A517Z412_9PLAN</name>
<organism evidence="3 4">
    <name type="scientific">Maioricimonas rarisocia</name>
    <dbReference type="NCBI Taxonomy" id="2528026"/>
    <lineage>
        <taxon>Bacteria</taxon>
        <taxon>Pseudomonadati</taxon>
        <taxon>Planctomycetota</taxon>
        <taxon>Planctomycetia</taxon>
        <taxon>Planctomycetales</taxon>
        <taxon>Planctomycetaceae</taxon>
        <taxon>Maioricimonas</taxon>
    </lineage>
</organism>
<evidence type="ECO:0000313" key="3">
    <source>
        <dbReference type="EMBL" id="QDU37196.1"/>
    </source>
</evidence>
<sequence length="267" mass="30716">MQLALFGGIYNNWLALEAAIDDARRRGAEQLYCLGDMGAFGPHPDRVFPLLHEHDVVCIQGNYDDSIGNDLSDCQCGYTDPRDNYFAQISYEYTCENTSPANRTWLRDLPTEYRLEADDLRMLLCHGSPRRTNEFLWESTTSTHFLESLADEYTADVIFGTHSGIHWQRRLSHNRRFVNVGVLGRPANDGQTCVWYTLARTGHDVSANSDDPRLEIEFIPVEYDYARLAAEMRSESLPEEFIETICTGWWTTCLEVLPAKERRRGRF</sequence>
<dbReference type="KEGG" id="mri:Mal4_15050"/>
<dbReference type="InterPro" id="IPR024654">
    <property type="entry name" value="Calcineurin-like_PHP_lpxH"/>
</dbReference>
<dbReference type="AlphaFoldDB" id="A0A517Z412"/>
<keyword evidence="4" id="KW-1185">Reference proteome</keyword>
<dbReference type="Proteomes" id="UP000320496">
    <property type="component" value="Chromosome"/>
</dbReference>
<protein>
    <submittedName>
        <fullName evidence="3">Calcineurin-like phosphoesterase superfamily domain protein</fullName>
    </submittedName>
</protein>
<dbReference type="PANTHER" id="PTHR42850">
    <property type="entry name" value="METALLOPHOSPHOESTERASE"/>
    <property type="match status" value="1"/>
</dbReference>
<accession>A0A517Z412</accession>
<dbReference type="InterPro" id="IPR029052">
    <property type="entry name" value="Metallo-depent_PP-like"/>
</dbReference>
<evidence type="ECO:0000259" key="2">
    <source>
        <dbReference type="Pfam" id="PF12850"/>
    </source>
</evidence>
<comment type="similarity">
    <text evidence="1">Belongs to the metallophosphoesterase superfamily. YfcE family.</text>
</comment>
<proteinExistence type="inferred from homology"/>
<dbReference type="PIRSF" id="PIRSF000883">
    <property type="entry name" value="Pesterase_MJ0912"/>
    <property type="match status" value="1"/>
</dbReference>
<dbReference type="OrthoDB" id="9800565at2"/>
<gene>
    <name evidence="3" type="ORF">Mal4_15050</name>
</gene>
<dbReference type="GO" id="GO:0016791">
    <property type="term" value="F:phosphatase activity"/>
    <property type="evidence" value="ECO:0007669"/>
    <property type="project" value="TreeGrafter"/>
</dbReference>
<dbReference type="InterPro" id="IPR050126">
    <property type="entry name" value="Ap4A_hydrolase"/>
</dbReference>
<dbReference type="EMBL" id="CP036275">
    <property type="protein sequence ID" value="QDU37196.1"/>
    <property type="molecule type" value="Genomic_DNA"/>
</dbReference>
<evidence type="ECO:0000313" key="4">
    <source>
        <dbReference type="Proteomes" id="UP000320496"/>
    </source>
</evidence>
<dbReference type="SUPFAM" id="SSF56300">
    <property type="entry name" value="Metallo-dependent phosphatases"/>
    <property type="match status" value="1"/>
</dbReference>